<evidence type="ECO:0000256" key="2">
    <source>
        <dbReference type="SAM" id="SignalP"/>
    </source>
</evidence>
<dbReference type="SUPFAM" id="SSF51230">
    <property type="entry name" value="Single hybrid motif"/>
    <property type="match status" value="1"/>
</dbReference>
<comment type="caution">
    <text evidence="3">The sequence shown here is derived from an EMBL/GenBank/DDBJ whole genome shotgun (WGS) entry which is preliminary data.</text>
</comment>
<dbReference type="PANTHER" id="PTHR30469">
    <property type="entry name" value="MULTIDRUG RESISTANCE PROTEIN MDTA"/>
    <property type="match status" value="1"/>
</dbReference>
<keyword evidence="4" id="KW-1185">Reference proteome</keyword>
<evidence type="ECO:0000313" key="3">
    <source>
        <dbReference type="EMBL" id="RQP23786.1"/>
    </source>
</evidence>
<dbReference type="Proteomes" id="UP000267464">
    <property type="component" value="Unassembled WGS sequence"/>
</dbReference>
<proteinExistence type="predicted"/>
<feature type="coiled-coil region" evidence="1">
    <location>
        <begin position="147"/>
        <end position="181"/>
    </location>
</feature>
<dbReference type="GO" id="GO:0015562">
    <property type="term" value="F:efflux transmembrane transporter activity"/>
    <property type="evidence" value="ECO:0007669"/>
    <property type="project" value="TreeGrafter"/>
</dbReference>
<reference evidence="3 4" key="1">
    <citation type="submission" date="2018-08" db="EMBL/GenBank/DDBJ databases">
        <authorList>
            <person name="Khan S.A."/>
            <person name="Jeon C.O."/>
            <person name="Chun B.H."/>
            <person name="Jeong S.E."/>
        </authorList>
    </citation>
    <scope>NUCLEOTIDE SEQUENCE [LARGE SCALE GENOMIC DNA]</scope>
    <source>
        <strain evidence="3 4">S-16</strain>
    </source>
</reference>
<dbReference type="Gene3D" id="2.40.50.100">
    <property type="match status" value="1"/>
</dbReference>
<evidence type="ECO:0000313" key="4">
    <source>
        <dbReference type="Proteomes" id="UP000267464"/>
    </source>
</evidence>
<dbReference type="GO" id="GO:1990281">
    <property type="term" value="C:efflux pump complex"/>
    <property type="evidence" value="ECO:0007669"/>
    <property type="project" value="TreeGrafter"/>
</dbReference>
<feature type="chain" id="PRO_5018098478" evidence="2">
    <location>
        <begin position="27"/>
        <end position="305"/>
    </location>
</feature>
<dbReference type="PROSITE" id="PS51257">
    <property type="entry name" value="PROKAR_LIPOPROTEIN"/>
    <property type="match status" value="1"/>
</dbReference>
<organism evidence="3 4">
    <name type="scientific">Piscinibacter terrae</name>
    <dbReference type="NCBI Taxonomy" id="2496871"/>
    <lineage>
        <taxon>Bacteria</taxon>
        <taxon>Pseudomonadati</taxon>
        <taxon>Pseudomonadota</taxon>
        <taxon>Betaproteobacteria</taxon>
        <taxon>Burkholderiales</taxon>
        <taxon>Sphaerotilaceae</taxon>
        <taxon>Piscinibacter</taxon>
    </lineage>
</organism>
<dbReference type="SUPFAM" id="SSF111369">
    <property type="entry name" value="HlyD-like secretion proteins"/>
    <property type="match status" value="1"/>
</dbReference>
<keyword evidence="2" id="KW-0732">Signal</keyword>
<feature type="signal peptide" evidence="2">
    <location>
        <begin position="1"/>
        <end position="26"/>
    </location>
</feature>
<gene>
    <name evidence="3" type="ORF">DZC73_16825</name>
</gene>
<dbReference type="OrthoDB" id="8794034at2"/>
<feature type="coiled-coil region" evidence="1">
    <location>
        <begin position="95"/>
        <end position="122"/>
    </location>
</feature>
<keyword evidence="1" id="KW-0175">Coiled coil</keyword>
<dbReference type="RefSeq" id="WP_124541513.1">
    <property type="nucleotide sequence ID" value="NZ_QUSW01000004.1"/>
</dbReference>
<dbReference type="AlphaFoldDB" id="A0A3N7HRF4"/>
<protein>
    <submittedName>
        <fullName evidence="3">HlyD family efflux transporter periplasmic adaptor subunit</fullName>
    </submittedName>
</protein>
<reference evidence="3 4" key="2">
    <citation type="submission" date="2018-12" db="EMBL/GenBank/DDBJ databases">
        <title>Rhizobacter gummiphilus sp. nov., a rubber-degrading bacterium isolated from the soil of a botanical garden in Japan.</title>
        <authorList>
            <person name="Shunsuke S.S."/>
        </authorList>
    </citation>
    <scope>NUCLEOTIDE SEQUENCE [LARGE SCALE GENOMIC DNA]</scope>
    <source>
        <strain evidence="3 4">S-16</strain>
    </source>
</reference>
<dbReference type="PANTHER" id="PTHR30469:SF38">
    <property type="entry name" value="HLYD FAMILY SECRETION PROTEIN"/>
    <property type="match status" value="1"/>
</dbReference>
<dbReference type="EMBL" id="QUSW01000004">
    <property type="protein sequence ID" value="RQP23786.1"/>
    <property type="molecule type" value="Genomic_DNA"/>
</dbReference>
<sequence>MKTNANTWLMRRVASTVATGLVCALAAACTPGPEASQAPAPAAATVEAVAQAKGRVDVEGGVQRIVAPREGVIDKVLVDIGDEVAAGQVVAHLATKKAELAVALAQAELDQALARVSAQRARLPALKERSQRMRDAAAAGAQSGQMSDDAAAAVHELEADIAALEAAAQVARRQRDLAQEAVLSSAVRAQAAGRIVERFAHVGDGVNAAAPLFSIKPPRPLVVLADLNEELVDRVKPGTRAEIILSGADAASHTAQVIRIGEVFGPARLGDESQPAVDARSVECVLRLDDQALRIGQRVRVRFLR</sequence>
<dbReference type="InterPro" id="IPR011053">
    <property type="entry name" value="Single_hybrid_motif"/>
</dbReference>
<dbReference type="Gene3D" id="2.40.30.170">
    <property type="match status" value="1"/>
</dbReference>
<name>A0A3N7HRF4_9BURK</name>
<evidence type="ECO:0000256" key="1">
    <source>
        <dbReference type="SAM" id="Coils"/>
    </source>
</evidence>
<accession>A0A3N7HRF4</accession>